<dbReference type="PhylomeDB" id="B3RVV6"/>
<dbReference type="InParanoid" id="B3RVV6"/>
<dbReference type="GO" id="GO:0036503">
    <property type="term" value="P:ERAD pathway"/>
    <property type="evidence" value="ECO:0000318"/>
    <property type="project" value="GO_Central"/>
</dbReference>
<dbReference type="eggNOG" id="KOG0858">
    <property type="taxonomic scope" value="Eukaryota"/>
</dbReference>
<dbReference type="InterPro" id="IPR035952">
    <property type="entry name" value="Rhomboid-like_sf"/>
</dbReference>
<dbReference type="AlphaFoldDB" id="B3RVV6"/>
<keyword evidence="4 7" id="KW-0256">Endoplasmic reticulum</keyword>
<dbReference type="STRING" id="10228.B3RVV6"/>
<keyword evidence="5 7" id="KW-1133">Transmembrane helix</keyword>
<evidence type="ECO:0000313" key="10">
    <source>
        <dbReference type="Proteomes" id="UP000009022"/>
    </source>
</evidence>
<evidence type="ECO:0000256" key="7">
    <source>
        <dbReference type="RuleBase" id="RU363059"/>
    </source>
</evidence>
<proteinExistence type="inferred from homology"/>
<dbReference type="CTD" id="6753309"/>
<feature type="transmembrane region" description="Helical" evidence="7">
    <location>
        <begin position="101"/>
        <end position="123"/>
    </location>
</feature>
<feature type="transmembrane region" description="Helical" evidence="7">
    <location>
        <begin position="143"/>
        <end position="165"/>
    </location>
</feature>
<protein>
    <recommendedName>
        <fullName evidence="7">Derlin</fullName>
    </recommendedName>
</protein>
<gene>
    <name evidence="9" type="ORF">TRIADDRAFT_23843</name>
</gene>
<feature type="transmembrane region" description="Helical" evidence="7">
    <location>
        <begin position="177"/>
        <end position="193"/>
    </location>
</feature>
<dbReference type="RefSeq" id="XP_002112096.1">
    <property type="nucleotide sequence ID" value="XM_002112060.1"/>
</dbReference>
<dbReference type="OMA" id="DLGTWFR"/>
<keyword evidence="6 7" id="KW-0472">Membrane</keyword>
<keyword evidence="3 7" id="KW-0812">Transmembrane</keyword>
<dbReference type="Pfam" id="PF04511">
    <property type="entry name" value="DER1"/>
    <property type="match status" value="1"/>
</dbReference>
<sequence>MAGESDIGDWYKNIPFITKQWFTMSVILPMIGWLKIINPMYFLLIWSEVAYKFQIWRLLTALFFFPINPMTGFQYLINLYFLYSYSIRLETGLFDGRPADFIFMLIFCWLTLIIVGFVLNVYLLMTPMVLSVLYVWCQVNRDVIVQFFFGTQFKAMYLPWVFAIFNIVIRGSGKDELIGIFVGHVYFFLVFKYPQEYGGRQLIGTPSFLYRYFPSRRGGVSGFGVPPASRRPENEGQGFRGHRWGTGQTLGGN</sequence>
<accession>B3RVV6</accession>
<comment type="subcellular location">
    <subcellularLocation>
        <location evidence="1 7">Endoplasmic reticulum membrane</location>
        <topology evidence="1 7">Multi-pass membrane protein</topology>
    </subcellularLocation>
</comment>
<comment type="similarity">
    <text evidence="2 7">Belongs to the derlin family.</text>
</comment>
<dbReference type="GeneID" id="6753309"/>
<organism evidence="9 10">
    <name type="scientific">Trichoplax adhaerens</name>
    <name type="common">Trichoplax reptans</name>
    <dbReference type="NCBI Taxonomy" id="10228"/>
    <lineage>
        <taxon>Eukaryota</taxon>
        <taxon>Metazoa</taxon>
        <taxon>Placozoa</taxon>
        <taxon>Uniplacotomia</taxon>
        <taxon>Trichoplacea</taxon>
        <taxon>Trichoplacidae</taxon>
        <taxon>Trichoplax</taxon>
    </lineage>
</organism>
<dbReference type="InterPro" id="IPR007599">
    <property type="entry name" value="DER1"/>
</dbReference>
<dbReference type="Proteomes" id="UP000009022">
    <property type="component" value="Unassembled WGS sequence"/>
</dbReference>
<dbReference type="PANTHER" id="PTHR11009">
    <property type="entry name" value="DER1-LIKE PROTEIN, DERLIN"/>
    <property type="match status" value="1"/>
</dbReference>
<evidence type="ECO:0000256" key="5">
    <source>
        <dbReference type="ARBA" id="ARBA00022989"/>
    </source>
</evidence>
<evidence type="ECO:0000256" key="1">
    <source>
        <dbReference type="ARBA" id="ARBA00004477"/>
    </source>
</evidence>
<dbReference type="SUPFAM" id="SSF144091">
    <property type="entry name" value="Rhomboid-like"/>
    <property type="match status" value="1"/>
</dbReference>
<evidence type="ECO:0000256" key="8">
    <source>
        <dbReference type="SAM" id="MobiDB-lite"/>
    </source>
</evidence>
<evidence type="ECO:0000256" key="4">
    <source>
        <dbReference type="ARBA" id="ARBA00022824"/>
    </source>
</evidence>
<dbReference type="GO" id="GO:0005789">
    <property type="term" value="C:endoplasmic reticulum membrane"/>
    <property type="evidence" value="ECO:0000318"/>
    <property type="project" value="GO_Central"/>
</dbReference>
<evidence type="ECO:0000313" key="9">
    <source>
        <dbReference type="EMBL" id="EDV26063.1"/>
    </source>
</evidence>
<dbReference type="GO" id="GO:0005047">
    <property type="term" value="F:signal recognition particle binding"/>
    <property type="evidence" value="ECO:0000318"/>
    <property type="project" value="GO_Central"/>
</dbReference>
<dbReference type="HOGENOM" id="CLU_051898_3_1_1"/>
<evidence type="ECO:0000256" key="3">
    <source>
        <dbReference type="ARBA" id="ARBA00022692"/>
    </source>
</evidence>
<name>B3RVV6_TRIAD</name>
<keyword evidence="10" id="KW-1185">Reference proteome</keyword>
<feature type="transmembrane region" description="Helical" evidence="7">
    <location>
        <begin position="20"/>
        <end position="46"/>
    </location>
</feature>
<comment type="function">
    <text evidence="7">May be involved in the degradation of misfolded endoplasmic reticulum (ER) luminal proteins.</text>
</comment>
<feature type="transmembrane region" description="Helical" evidence="7">
    <location>
        <begin position="58"/>
        <end position="81"/>
    </location>
</feature>
<dbReference type="GO" id="GO:0030968">
    <property type="term" value="P:endoplasmic reticulum unfolded protein response"/>
    <property type="evidence" value="ECO:0000318"/>
    <property type="project" value="GO_Central"/>
</dbReference>
<evidence type="ECO:0000256" key="6">
    <source>
        <dbReference type="ARBA" id="ARBA00023136"/>
    </source>
</evidence>
<dbReference type="EMBL" id="DS985244">
    <property type="protein sequence ID" value="EDV26063.1"/>
    <property type="molecule type" value="Genomic_DNA"/>
</dbReference>
<dbReference type="KEGG" id="tad:TRIADDRAFT_23843"/>
<evidence type="ECO:0000256" key="2">
    <source>
        <dbReference type="ARBA" id="ARBA00008917"/>
    </source>
</evidence>
<feature type="region of interest" description="Disordered" evidence="8">
    <location>
        <begin position="223"/>
        <end position="253"/>
    </location>
</feature>
<reference evidence="9 10" key="1">
    <citation type="journal article" date="2008" name="Nature">
        <title>The Trichoplax genome and the nature of placozoans.</title>
        <authorList>
            <person name="Srivastava M."/>
            <person name="Begovic E."/>
            <person name="Chapman J."/>
            <person name="Putnam N.H."/>
            <person name="Hellsten U."/>
            <person name="Kawashima T."/>
            <person name="Kuo A."/>
            <person name="Mitros T."/>
            <person name="Salamov A."/>
            <person name="Carpenter M.L."/>
            <person name="Signorovitch A.Y."/>
            <person name="Moreno M.A."/>
            <person name="Kamm K."/>
            <person name="Grimwood J."/>
            <person name="Schmutz J."/>
            <person name="Shapiro H."/>
            <person name="Grigoriev I.V."/>
            <person name="Buss L.W."/>
            <person name="Schierwater B."/>
            <person name="Dellaporta S.L."/>
            <person name="Rokhsar D.S."/>
        </authorList>
    </citation>
    <scope>NUCLEOTIDE SEQUENCE [LARGE SCALE GENOMIC DNA]</scope>
    <source>
        <strain evidence="9 10">Grell-BS-1999</strain>
    </source>
</reference>
<dbReference type="OrthoDB" id="19102at2759"/>